<dbReference type="PROSITE" id="PS51649">
    <property type="entry name" value="NPH3"/>
    <property type="match status" value="1"/>
</dbReference>
<feature type="region of interest" description="Disordered" evidence="1">
    <location>
        <begin position="406"/>
        <end position="458"/>
    </location>
</feature>
<dbReference type="Pfam" id="PF03000">
    <property type="entry name" value="NPH3"/>
    <property type="match status" value="1"/>
</dbReference>
<evidence type="ECO:0000313" key="4">
    <source>
        <dbReference type="Proteomes" id="UP000215902"/>
    </source>
</evidence>
<dbReference type="AlphaFoldDB" id="A0A267E1H0"/>
<comment type="caution">
    <text evidence="3">The sequence shown here is derived from an EMBL/GenBank/DDBJ whole genome shotgun (WGS) entry which is preliminary data.</text>
</comment>
<dbReference type="OrthoDB" id="624345at2759"/>
<gene>
    <name evidence="3" type="ORF">BOX15_Mlig012528g2</name>
</gene>
<reference evidence="3 4" key="1">
    <citation type="submission" date="2017-06" db="EMBL/GenBank/DDBJ databases">
        <title>A platform for efficient transgenesis in Macrostomum lignano, a flatworm model organism for stem cell research.</title>
        <authorList>
            <person name="Berezikov E."/>
        </authorList>
    </citation>
    <scope>NUCLEOTIDE SEQUENCE [LARGE SCALE GENOMIC DNA]</scope>
    <source>
        <strain evidence="3">DV1</strain>
        <tissue evidence="3">Whole organism</tissue>
    </source>
</reference>
<feature type="compositionally biased region" description="Gly residues" evidence="1">
    <location>
        <begin position="410"/>
        <end position="419"/>
    </location>
</feature>
<feature type="compositionally biased region" description="Basic and acidic residues" evidence="1">
    <location>
        <begin position="169"/>
        <end position="197"/>
    </location>
</feature>
<dbReference type="InterPro" id="IPR027356">
    <property type="entry name" value="NPH3_dom"/>
</dbReference>
<dbReference type="InterPro" id="IPR043454">
    <property type="entry name" value="NPH3/RPT2-like"/>
</dbReference>
<dbReference type="Proteomes" id="UP000215902">
    <property type="component" value="Unassembled WGS sequence"/>
</dbReference>
<sequence length="536" mass="58601">MGGRDNLADLTDRYLDEILRSAQHSRSMGPVVELLAKATAISQADNADDGEAEADPAVKAIAERCFSTLLDAWTRQQPFGSGGAVGERLLRLPLTWFARLVGAATADSDRHRRALAELSARYLHRVFLRDARLEKSKAAAAASEADGDAEQRQAAGSDAEADESSSTRQQRDGDGDNDGKKEKLPGRRDWRKTRPSEDDAEREDDSQFVPQEPAGQVLDQVILALPESTPLAEVISAEWIQQALRISEKFGCQCRGRLLQLAGNSLHKFRPEELHQMASPVLCDIVGSSVRNKGVQPEVLACVIDNHLLDLAREGSLEPDDFVKLAGSVPAEFRDGHDTLYEVVETLLGSGKSIPDDQQQQILGMVDLSRCDVETLQRALEKGVMPAKTVCLAAIELARKLRHQLDSRTGGSGGAGGGLRPRDEIRSGSRFARRSEPPSAVSGFHRQPQLHVGGGGVGLGSSSVHYADPYIGRGYLDDDAYGETAELSSGSRYTAQDYDVDLLLLEAERSAQQQQQQQRSANYPYYQAQYGRSRRW</sequence>
<feature type="domain" description="NPH3" evidence="2">
    <location>
        <begin position="300"/>
        <end position="400"/>
    </location>
</feature>
<accession>A0A267E1H0</accession>
<protein>
    <recommendedName>
        <fullName evidence="2">NPH3 domain-containing protein</fullName>
    </recommendedName>
</protein>
<dbReference type="EMBL" id="NIVC01002870">
    <property type="protein sequence ID" value="PAA54689.1"/>
    <property type="molecule type" value="Genomic_DNA"/>
</dbReference>
<keyword evidence="4" id="KW-1185">Reference proteome</keyword>
<evidence type="ECO:0000256" key="1">
    <source>
        <dbReference type="SAM" id="MobiDB-lite"/>
    </source>
</evidence>
<evidence type="ECO:0000313" key="3">
    <source>
        <dbReference type="EMBL" id="PAA54689.1"/>
    </source>
</evidence>
<feature type="region of interest" description="Disordered" evidence="1">
    <location>
        <begin position="139"/>
        <end position="213"/>
    </location>
</feature>
<evidence type="ECO:0000259" key="2">
    <source>
        <dbReference type="PROSITE" id="PS51649"/>
    </source>
</evidence>
<name>A0A267E1H0_9PLAT</name>
<organism evidence="3 4">
    <name type="scientific">Macrostomum lignano</name>
    <dbReference type="NCBI Taxonomy" id="282301"/>
    <lineage>
        <taxon>Eukaryota</taxon>
        <taxon>Metazoa</taxon>
        <taxon>Spiralia</taxon>
        <taxon>Lophotrochozoa</taxon>
        <taxon>Platyhelminthes</taxon>
        <taxon>Rhabditophora</taxon>
        <taxon>Macrostomorpha</taxon>
        <taxon>Macrostomida</taxon>
        <taxon>Macrostomidae</taxon>
        <taxon>Macrostomum</taxon>
    </lineage>
</organism>
<proteinExistence type="predicted"/>
<dbReference type="PANTHER" id="PTHR32370">
    <property type="entry name" value="OS12G0117600 PROTEIN"/>
    <property type="match status" value="1"/>
</dbReference>